<evidence type="ECO:0000313" key="3">
    <source>
        <dbReference type="Proteomes" id="UP000184330"/>
    </source>
</evidence>
<accession>A0A1L7XJW3</accession>
<sequence length="502" mass="55267">MGTGKGTKAKKKTQTGTKINPGKKVVRVVNPTKKAETDSKKQKAAERLAKAVKRIEDADAKKADNLARKAELQKQLQTLPEAEQETAKTRLEALDQEMSGVELEINQANEEKKLAQKEQDDVEMEDVTEEQEVDDPDNPKQTTEGSSQKKNKSREVDDETSNDDSDDDNDSDEDGNIEDEDEHVYPDLINNNDIKKGLGKTSGICKGWTKVGIHGKRPVVQLGPNSAPAFRTMKARQFDGIIDPSSEYNLVKQRRCDVRNKDDTKKFTIDDVVGIQGVSYYVEDEYEGNPAEKLKPLPPRLTKNQKAAMKARGEEIPEEKTPEVVQVYVKWKQQYKGKWRTFETRSGIRGLYGDNLKGDKFIYKAALVQEERYQGYLESNGIANSRSASPFVPGNENTPPPEGKKDNASTGGGLLTPGGTPPPGGNKDNASTGGGLLTPGGTPPPGTQTAIKAAKKAAMEEFKEDYLLGAGVDEWKDLTPQQQSDGVEAFRLFWAKKPQGSV</sequence>
<organism evidence="2 3">
    <name type="scientific">Phialocephala subalpina</name>
    <dbReference type="NCBI Taxonomy" id="576137"/>
    <lineage>
        <taxon>Eukaryota</taxon>
        <taxon>Fungi</taxon>
        <taxon>Dikarya</taxon>
        <taxon>Ascomycota</taxon>
        <taxon>Pezizomycotina</taxon>
        <taxon>Leotiomycetes</taxon>
        <taxon>Helotiales</taxon>
        <taxon>Mollisiaceae</taxon>
        <taxon>Phialocephala</taxon>
        <taxon>Phialocephala fortinii species complex</taxon>
    </lineage>
</organism>
<reference evidence="2 3" key="1">
    <citation type="submission" date="2016-03" db="EMBL/GenBank/DDBJ databases">
        <authorList>
            <person name="Ploux O."/>
        </authorList>
    </citation>
    <scope>NUCLEOTIDE SEQUENCE [LARGE SCALE GENOMIC DNA]</scope>
    <source>
        <strain evidence="2 3">UAMH 11012</strain>
    </source>
</reference>
<feature type="compositionally biased region" description="Acidic residues" evidence="1">
    <location>
        <begin position="120"/>
        <end position="136"/>
    </location>
</feature>
<gene>
    <name evidence="2" type="ORF">PAC_15245</name>
</gene>
<feature type="compositionally biased region" description="Basic and acidic residues" evidence="1">
    <location>
        <begin position="109"/>
        <end position="119"/>
    </location>
</feature>
<dbReference type="AlphaFoldDB" id="A0A1L7XJW3"/>
<protein>
    <submittedName>
        <fullName evidence="2">Uncharacterized protein</fullName>
    </submittedName>
</protein>
<feature type="compositionally biased region" description="Polar residues" evidence="1">
    <location>
        <begin position="139"/>
        <end position="148"/>
    </location>
</feature>
<feature type="region of interest" description="Disordered" evidence="1">
    <location>
        <begin position="385"/>
        <end position="455"/>
    </location>
</feature>
<dbReference type="OrthoDB" id="5430573at2759"/>
<feature type="region of interest" description="Disordered" evidence="1">
    <location>
        <begin position="75"/>
        <end position="193"/>
    </location>
</feature>
<proteinExistence type="predicted"/>
<name>A0A1L7XJW3_9HELO</name>
<keyword evidence="3" id="KW-1185">Reference proteome</keyword>
<feature type="compositionally biased region" description="Acidic residues" evidence="1">
    <location>
        <begin position="156"/>
        <end position="182"/>
    </location>
</feature>
<evidence type="ECO:0000313" key="2">
    <source>
        <dbReference type="EMBL" id="CZR65345.1"/>
    </source>
</evidence>
<evidence type="ECO:0000256" key="1">
    <source>
        <dbReference type="SAM" id="MobiDB-lite"/>
    </source>
</evidence>
<feature type="region of interest" description="Disordered" evidence="1">
    <location>
        <begin position="1"/>
        <end position="22"/>
    </location>
</feature>
<dbReference type="Proteomes" id="UP000184330">
    <property type="component" value="Unassembled WGS sequence"/>
</dbReference>
<dbReference type="EMBL" id="FJOG01000030">
    <property type="protein sequence ID" value="CZR65345.1"/>
    <property type="molecule type" value="Genomic_DNA"/>
</dbReference>